<evidence type="ECO:0000313" key="2">
    <source>
        <dbReference type="EMBL" id="QOV91293.1"/>
    </source>
</evidence>
<dbReference type="KEGG" id="hbs:IPV69_08030"/>
<protein>
    <submittedName>
        <fullName evidence="2">Uncharacterized protein</fullName>
    </submittedName>
</protein>
<feature type="transmembrane region" description="Helical" evidence="1">
    <location>
        <begin position="265"/>
        <end position="282"/>
    </location>
</feature>
<keyword evidence="1" id="KW-0472">Membrane</keyword>
<evidence type="ECO:0000313" key="3">
    <source>
        <dbReference type="Proteomes" id="UP000593765"/>
    </source>
</evidence>
<dbReference type="Proteomes" id="UP000593765">
    <property type="component" value="Chromosome"/>
</dbReference>
<dbReference type="RefSeq" id="WP_206294509.1">
    <property type="nucleotide sequence ID" value="NZ_CP063458.1"/>
</dbReference>
<evidence type="ECO:0000256" key="1">
    <source>
        <dbReference type="SAM" id="Phobius"/>
    </source>
</evidence>
<sequence>MTPTQPRPALRSTETCPPLRPRRYARLRVAAAAVSGVLAAATAADAGTTLLSRQTGIYAAGDSGLAGGGFNLSQSSSTFERFADQVGSDTEGSGLTSVAHQYSVPSVLGASGIGLEGAFAEGQVKSAVDGAAGEAHAQSMLELLFQVDSESAAFVMGATIGATGSGSVKVELSPVTAGTLELPVFAMSVDAKSAGNDGAGKSLDRQGLLSPGQYLMQVEAEADALPGASIPAEAYFTFNFQLSSVPGSVGSGGVLPPVAVPLPPAILGGGGLLALLGLARFIRNRVAA</sequence>
<organism evidence="2 3">
    <name type="scientific">Humisphaera borealis</name>
    <dbReference type="NCBI Taxonomy" id="2807512"/>
    <lineage>
        <taxon>Bacteria</taxon>
        <taxon>Pseudomonadati</taxon>
        <taxon>Planctomycetota</taxon>
        <taxon>Phycisphaerae</taxon>
        <taxon>Tepidisphaerales</taxon>
        <taxon>Tepidisphaeraceae</taxon>
        <taxon>Humisphaera</taxon>
    </lineage>
</organism>
<keyword evidence="3" id="KW-1185">Reference proteome</keyword>
<reference evidence="2 3" key="1">
    <citation type="submission" date="2020-10" db="EMBL/GenBank/DDBJ databases">
        <title>Wide distribution of Phycisphaera-like planctomycetes from WD2101 soil group in peatlands and genome analysis of the first cultivated representative.</title>
        <authorList>
            <person name="Dedysh S.N."/>
            <person name="Beletsky A.V."/>
            <person name="Ivanova A."/>
            <person name="Kulichevskaya I.S."/>
            <person name="Suzina N.E."/>
            <person name="Philippov D.A."/>
            <person name="Rakitin A.L."/>
            <person name="Mardanov A.V."/>
            <person name="Ravin N.V."/>
        </authorList>
    </citation>
    <scope>NUCLEOTIDE SEQUENCE [LARGE SCALE GENOMIC DNA]</scope>
    <source>
        <strain evidence="2 3">M1803</strain>
    </source>
</reference>
<gene>
    <name evidence="2" type="ORF">IPV69_08030</name>
</gene>
<keyword evidence="1" id="KW-1133">Transmembrane helix</keyword>
<dbReference type="AlphaFoldDB" id="A0A7M2X0S0"/>
<name>A0A7M2X0S0_9BACT</name>
<dbReference type="EMBL" id="CP063458">
    <property type="protein sequence ID" value="QOV91293.1"/>
    <property type="molecule type" value="Genomic_DNA"/>
</dbReference>
<keyword evidence="1" id="KW-0812">Transmembrane</keyword>
<accession>A0A7M2X0S0</accession>
<proteinExistence type="predicted"/>